<dbReference type="PANTHER" id="PTHR11895">
    <property type="entry name" value="TRANSAMIDASE"/>
    <property type="match status" value="1"/>
</dbReference>
<dbReference type="OrthoDB" id="7245165at2"/>
<dbReference type="PROSITE" id="PS00571">
    <property type="entry name" value="AMIDASES"/>
    <property type="match status" value="1"/>
</dbReference>
<dbReference type="PANTHER" id="PTHR11895:SF7">
    <property type="entry name" value="GLUTAMYL-TRNA(GLN) AMIDOTRANSFERASE SUBUNIT A, MITOCHONDRIAL"/>
    <property type="match status" value="1"/>
</dbReference>
<dbReference type="Proteomes" id="UP000245765">
    <property type="component" value="Unassembled WGS sequence"/>
</dbReference>
<dbReference type="Gene3D" id="3.90.1300.10">
    <property type="entry name" value="Amidase signature (AS) domain"/>
    <property type="match status" value="1"/>
</dbReference>
<organism evidence="3 4">
    <name type="scientific">Falsiroseomonas bella</name>
    <dbReference type="NCBI Taxonomy" id="2184016"/>
    <lineage>
        <taxon>Bacteria</taxon>
        <taxon>Pseudomonadati</taxon>
        <taxon>Pseudomonadota</taxon>
        <taxon>Alphaproteobacteria</taxon>
        <taxon>Acetobacterales</taxon>
        <taxon>Roseomonadaceae</taxon>
        <taxon>Falsiroseomonas</taxon>
    </lineage>
</organism>
<evidence type="ECO:0000256" key="1">
    <source>
        <dbReference type="ARBA" id="ARBA00009199"/>
    </source>
</evidence>
<reference evidence="4" key="1">
    <citation type="submission" date="2018-05" db="EMBL/GenBank/DDBJ databases">
        <authorList>
            <person name="Du Z."/>
            <person name="Wang X."/>
        </authorList>
    </citation>
    <scope>NUCLEOTIDE SEQUENCE [LARGE SCALE GENOMIC DNA]</scope>
    <source>
        <strain evidence="4">CQN31</strain>
    </source>
</reference>
<protein>
    <submittedName>
        <fullName evidence="3">Amidase</fullName>
    </submittedName>
</protein>
<name>A0A317F7X3_9PROT</name>
<dbReference type="SUPFAM" id="SSF75304">
    <property type="entry name" value="Amidase signature (AS) enzymes"/>
    <property type="match status" value="1"/>
</dbReference>
<dbReference type="GO" id="GO:0003824">
    <property type="term" value="F:catalytic activity"/>
    <property type="evidence" value="ECO:0007669"/>
    <property type="project" value="InterPro"/>
</dbReference>
<sequence>MEAVLAQAERQHARLNLFVLPLFDAAREAAKRAEAAVMRGETLAPLHGVPFTVKDNVAMRGLPTGNGTAAMEAPPATESWAVVDRLVAAGGIPIGKTTLPEFAHKVLTDSIACGVTRNPWHLERTPGGSSGGASAALAAGVAPLAIGTDGGGSIRCPASCTGVVGLKATLGKIPNESFPDPFGNYAYVGPMARTVADCALMFDIMQGPQPRDPWSLLAPPMPPVPAVQGLRIGWMEHVGKHRTHPEVLAAMQRARAALEQAGAVTEDLRAPCFDDAFETYIVVATTAHAARLGPLEEKQGARMTESMRESIGIGRGFSGADLVRAMDRRGALHRAVQALFDRFDLIATPTMLAPPVALDAGGSVASSFYAEWAAPLYPLNLTGNPGASVPIGFGAEGTPIGLQLIGPWHGEAPILAAAAALEQALDWPARWPDL</sequence>
<comment type="caution">
    <text evidence="3">The sequence shown here is derived from an EMBL/GenBank/DDBJ whole genome shotgun (WGS) entry which is preliminary data.</text>
</comment>
<dbReference type="Pfam" id="PF01425">
    <property type="entry name" value="Amidase"/>
    <property type="match status" value="1"/>
</dbReference>
<proteinExistence type="inferred from homology"/>
<dbReference type="EMBL" id="QGNA01000005">
    <property type="protein sequence ID" value="PWS35281.1"/>
    <property type="molecule type" value="Genomic_DNA"/>
</dbReference>
<gene>
    <name evidence="3" type="ORF">DFH01_21805</name>
</gene>
<dbReference type="InterPro" id="IPR036928">
    <property type="entry name" value="AS_sf"/>
</dbReference>
<comment type="similarity">
    <text evidence="1">Belongs to the amidase family.</text>
</comment>
<keyword evidence="4" id="KW-1185">Reference proteome</keyword>
<dbReference type="InterPro" id="IPR000120">
    <property type="entry name" value="Amidase"/>
</dbReference>
<feature type="domain" description="Amidase" evidence="2">
    <location>
        <begin position="2"/>
        <end position="412"/>
    </location>
</feature>
<evidence type="ECO:0000313" key="4">
    <source>
        <dbReference type="Proteomes" id="UP000245765"/>
    </source>
</evidence>
<dbReference type="AlphaFoldDB" id="A0A317F7X3"/>
<accession>A0A317F7X3</accession>
<evidence type="ECO:0000313" key="3">
    <source>
        <dbReference type="EMBL" id="PWS35281.1"/>
    </source>
</evidence>
<dbReference type="InterPro" id="IPR020556">
    <property type="entry name" value="Amidase_CS"/>
</dbReference>
<dbReference type="InterPro" id="IPR023631">
    <property type="entry name" value="Amidase_dom"/>
</dbReference>
<evidence type="ECO:0000259" key="2">
    <source>
        <dbReference type="Pfam" id="PF01425"/>
    </source>
</evidence>